<evidence type="ECO:0000313" key="2">
    <source>
        <dbReference type="Proteomes" id="UP001295684"/>
    </source>
</evidence>
<evidence type="ECO:0000313" key="1">
    <source>
        <dbReference type="EMBL" id="CAI2359679.1"/>
    </source>
</evidence>
<protein>
    <submittedName>
        <fullName evidence="1">Uncharacterized protein</fullName>
    </submittedName>
</protein>
<comment type="caution">
    <text evidence="1">The sequence shown here is derived from an EMBL/GenBank/DDBJ whole genome shotgun (WGS) entry which is preliminary data.</text>
</comment>
<sequence>MFTRSGSSKPSIIFMSEAFLLINSLNTVCFRYNSIFEIVKDKGKKLDEEEYIVPLCDREVFLHETSVKLSKKDSFLKNKFKEGWQCKEFDQIWLGIFKDGDGEIKSLKTSKNPSDLKKMYISKAKEIFQKYKAKSFDRDKWRITNSSSGGISDELSQRAIKAFCEIYSICTKDFEYIMGDCSHYEWLRDSIGKAETFFEMINCFSSYYKPAFSRLIYFLVNNCDEWQGYSDKKFKSHPDDRLCLLQNSHRYIADFRGEGNSHIDEVFYENMKSLPLTTILYEAFEIIQLNHN</sequence>
<dbReference type="AlphaFoldDB" id="A0AAD1U3T6"/>
<accession>A0AAD1U3T6</accession>
<organism evidence="1 2">
    <name type="scientific">Euplotes crassus</name>
    <dbReference type="NCBI Taxonomy" id="5936"/>
    <lineage>
        <taxon>Eukaryota</taxon>
        <taxon>Sar</taxon>
        <taxon>Alveolata</taxon>
        <taxon>Ciliophora</taxon>
        <taxon>Intramacronucleata</taxon>
        <taxon>Spirotrichea</taxon>
        <taxon>Hypotrichia</taxon>
        <taxon>Euplotida</taxon>
        <taxon>Euplotidae</taxon>
        <taxon>Moneuplotes</taxon>
    </lineage>
</organism>
<dbReference type="Proteomes" id="UP001295684">
    <property type="component" value="Unassembled WGS sequence"/>
</dbReference>
<proteinExistence type="predicted"/>
<name>A0AAD1U3T6_EUPCR</name>
<dbReference type="EMBL" id="CAMPGE010000914">
    <property type="protein sequence ID" value="CAI2359679.1"/>
    <property type="molecule type" value="Genomic_DNA"/>
</dbReference>
<reference evidence="1" key="1">
    <citation type="submission" date="2023-07" db="EMBL/GenBank/DDBJ databases">
        <authorList>
            <consortium name="AG Swart"/>
            <person name="Singh M."/>
            <person name="Singh A."/>
            <person name="Seah K."/>
            <person name="Emmerich C."/>
        </authorList>
    </citation>
    <scope>NUCLEOTIDE SEQUENCE</scope>
    <source>
        <strain evidence="1">DP1</strain>
    </source>
</reference>
<gene>
    <name evidence="1" type="ORF">ECRASSUSDP1_LOCUS972</name>
</gene>
<keyword evidence="2" id="KW-1185">Reference proteome</keyword>